<evidence type="ECO:0000259" key="4">
    <source>
        <dbReference type="PROSITE" id="PS50983"/>
    </source>
</evidence>
<proteinExistence type="inferred from homology"/>
<keyword evidence="3" id="KW-1133">Transmembrane helix</keyword>
<evidence type="ECO:0000313" key="5">
    <source>
        <dbReference type="EMBL" id="RKR95813.1"/>
    </source>
</evidence>
<dbReference type="Gene3D" id="3.40.50.1980">
    <property type="entry name" value="Nitrogenase molybdenum iron protein domain"/>
    <property type="match status" value="2"/>
</dbReference>
<dbReference type="InterPro" id="IPR050902">
    <property type="entry name" value="ABC_Transporter_SBP"/>
</dbReference>
<dbReference type="RefSeq" id="WP_062797793.1">
    <property type="nucleotide sequence ID" value="NZ_CBCRXS010000002.1"/>
</dbReference>
<feature type="transmembrane region" description="Helical" evidence="3">
    <location>
        <begin position="12"/>
        <end position="34"/>
    </location>
</feature>
<dbReference type="Proteomes" id="UP000274762">
    <property type="component" value="Unassembled WGS sequence"/>
</dbReference>
<protein>
    <submittedName>
        <fullName evidence="5">Iron complex transport system substrate-binding protein</fullName>
    </submittedName>
</protein>
<reference evidence="5 6" key="1">
    <citation type="submission" date="2018-10" db="EMBL/GenBank/DDBJ databases">
        <title>Sequencing the genomes of 1000 actinobacteria strains.</title>
        <authorList>
            <person name="Klenk H.-P."/>
        </authorList>
    </citation>
    <scope>NUCLEOTIDE SEQUENCE [LARGE SCALE GENOMIC DNA]</scope>
    <source>
        <strain evidence="5 6">DSM 44343</strain>
    </source>
</reference>
<feature type="region of interest" description="Disordered" evidence="2">
    <location>
        <begin position="36"/>
        <end position="68"/>
    </location>
</feature>
<dbReference type="PANTHER" id="PTHR30535:SF4">
    <property type="entry name" value="HEMIN-BINDING PERIPLASMIC PROTEIN HMUT"/>
    <property type="match status" value="1"/>
</dbReference>
<comment type="caution">
    <text evidence="5">The sequence shown here is derived from an EMBL/GenBank/DDBJ whole genome shotgun (WGS) entry which is preliminary data.</text>
</comment>
<evidence type="ECO:0000256" key="1">
    <source>
        <dbReference type="ARBA" id="ARBA00008814"/>
    </source>
</evidence>
<gene>
    <name evidence="5" type="ORF">DFJ75_2640</name>
</gene>
<evidence type="ECO:0000313" key="6">
    <source>
        <dbReference type="Proteomes" id="UP000274762"/>
    </source>
</evidence>
<name>A0A495K3F6_WILMA</name>
<dbReference type="Pfam" id="PF01497">
    <property type="entry name" value="Peripla_BP_2"/>
    <property type="match status" value="1"/>
</dbReference>
<keyword evidence="3" id="KW-0472">Membrane</keyword>
<dbReference type="AlphaFoldDB" id="A0A495K3F6"/>
<dbReference type="SUPFAM" id="SSF53807">
    <property type="entry name" value="Helical backbone' metal receptor"/>
    <property type="match status" value="1"/>
</dbReference>
<accession>A0A495K3F6</accession>
<feature type="compositionally biased region" description="Polar residues" evidence="2">
    <location>
        <begin position="36"/>
        <end position="53"/>
    </location>
</feature>
<dbReference type="PANTHER" id="PTHR30535">
    <property type="entry name" value="VITAMIN B12-BINDING PROTEIN"/>
    <property type="match status" value="1"/>
</dbReference>
<dbReference type="InterPro" id="IPR002491">
    <property type="entry name" value="ABC_transptr_periplasmic_BD"/>
</dbReference>
<feature type="domain" description="Fe/B12 periplasmic-binding" evidence="4">
    <location>
        <begin position="94"/>
        <end position="350"/>
    </location>
</feature>
<sequence length="350" mass="35554">MVKNRSSGGRTAPVVAALIMIIGVLMGACSTAPITDSANSSTAQDNNLRSGPQTAALEGPDVEPIADNPVPMLPVTVDSVGGGRVTVADASRIIAIDRSGTLANIVFSLGLGERVVARDRSTVIPEAGQLPLITDSGHSVNIEAVLAADPSVVLIDESVNPPGTIDQLRAAGITVVVFAKDRTIASTGPLITAVAGALGVPDQGRALAARTDAEIESARASVPERAHGSKMAFLYLRGERFKLLAGPGSGADDLIEAIGGVDAGTAAGLTSSFATVDAEAMINADPAVILVMTQGAESVGGIDKVLQLPGLAQTDAGRNRRVVQMDQAEILTFGPDTGRVLAALAEAIYV</sequence>
<keyword evidence="3" id="KW-0812">Transmembrane</keyword>
<organism evidence="5 6">
    <name type="scientific">Williamsia marianensis</name>
    <dbReference type="NCBI Taxonomy" id="85044"/>
    <lineage>
        <taxon>Bacteria</taxon>
        <taxon>Bacillati</taxon>
        <taxon>Actinomycetota</taxon>
        <taxon>Actinomycetes</taxon>
        <taxon>Mycobacteriales</taxon>
        <taxon>Nocardiaceae</taxon>
        <taxon>Williamsia</taxon>
    </lineage>
</organism>
<dbReference type="PROSITE" id="PS51257">
    <property type="entry name" value="PROKAR_LIPOPROTEIN"/>
    <property type="match status" value="1"/>
</dbReference>
<dbReference type="PROSITE" id="PS50983">
    <property type="entry name" value="FE_B12_PBP"/>
    <property type="match status" value="1"/>
</dbReference>
<evidence type="ECO:0000256" key="2">
    <source>
        <dbReference type="SAM" id="MobiDB-lite"/>
    </source>
</evidence>
<comment type="similarity">
    <text evidence="1">Belongs to the bacterial solute-binding protein 8 family.</text>
</comment>
<evidence type="ECO:0000256" key="3">
    <source>
        <dbReference type="SAM" id="Phobius"/>
    </source>
</evidence>
<dbReference type="EMBL" id="RBKV01000001">
    <property type="protein sequence ID" value="RKR95813.1"/>
    <property type="molecule type" value="Genomic_DNA"/>
</dbReference>